<dbReference type="GO" id="GO:0016616">
    <property type="term" value="F:oxidoreductase activity, acting on the CH-OH group of donors, NAD or NADP as acceptor"/>
    <property type="evidence" value="ECO:0007669"/>
    <property type="project" value="InterPro"/>
</dbReference>
<keyword evidence="1" id="KW-0560">Oxidoreductase</keyword>
<dbReference type="InterPro" id="IPR014026">
    <property type="entry name" value="UDP-Glc/GDP-Man_DH_dimer"/>
</dbReference>
<dbReference type="EMBL" id="LBZW01000006">
    <property type="protein sequence ID" value="KKR79559.1"/>
    <property type="molecule type" value="Genomic_DNA"/>
</dbReference>
<dbReference type="InterPro" id="IPR036220">
    <property type="entry name" value="UDP-Glc/GDP-Man_DH_C_sf"/>
</dbReference>
<dbReference type="PATRIC" id="fig|1618734.3.peg.264"/>
<comment type="similarity">
    <text evidence="3">Belongs to the UDP-glucose/GDP-mannose dehydrogenase family.</text>
</comment>
<evidence type="ECO:0000313" key="5">
    <source>
        <dbReference type="EMBL" id="KKR79559.1"/>
    </source>
</evidence>
<evidence type="ECO:0000313" key="6">
    <source>
        <dbReference type="Proteomes" id="UP000034749"/>
    </source>
</evidence>
<accession>A0A0G0TRD4</accession>
<evidence type="ECO:0000256" key="3">
    <source>
        <dbReference type="PIRNR" id="PIRNR000124"/>
    </source>
</evidence>
<dbReference type="InterPro" id="IPR001732">
    <property type="entry name" value="UDP-Glc/GDP-Man_DH_N"/>
</dbReference>
<dbReference type="InterPro" id="IPR008927">
    <property type="entry name" value="6-PGluconate_DH-like_C_sf"/>
</dbReference>
<keyword evidence="2" id="KW-0520">NAD</keyword>
<dbReference type="InterPro" id="IPR036291">
    <property type="entry name" value="NAD(P)-bd_dom_sf"/>
</dbReference>
<dbReference type="SUPFAM" id="SSF52413">
    <property type="entry name" value="UDP-glucose/GDP-mannose dehydrogenase C-terminal domain"/>
    <property type="match status" value="1"/>
</dbReference>
<name>A0A0G0TRD4_9BACT</name>
<dbReference type="PIRSF" id="PIRSF500136">
    <property type="entry name" value="UDP_ManNAc_DH"/>
    <property type="match status" value="1"/>
</dbReference>
<evidence type="ECO:0000256" key="1">
    <source>
        <dbReference type="ARBA" id="ARBA00023002"/>
    </source>
</evidence>
<protein>
    <submittedName>
        <fullName evidence="5">Putative UDP-glucose/GDP-mannose dehydrogenase enzyme family</fullName>
    </submittedName>
</protein>
<feature type="domain" description="UDP-glucose/GDP-mannose dehydrogenase C-terminal" evidence="4">
    <location>
        <begin position="328"/>
        <end position="423"/>
    </location>
</feature>
<dbReference type="InterPro" id="IPR028359">
    <property type="entry name" value="UDP_ManNAc/GlcNAc_DH"/>
</dbReference>
<dbReference type="AlphaFoldDB" id="A0A0G0TRD4"/>
<dbReference type="PANTHER" id="PTHR43491:SF1">
    <property type="entry name" value="UDP-N-ACETYL-D-MANNOSAMINE DEHYDROGENASE"/>
    <property type="match status" value="1"/>
</dbReference>
<organism evidence="5 6">
    <name type="scientific">Candidatus Nomurabacteria bacterium GW2011_GWA2_40_9</name>
    <dbReference type="NCBI Taxonomy" id="1618734"/>
    <lineage>
        <taxon>Bacteria</taxon>
        <taxon>Candidatus Nomuraibacteriota</taxon>
    </lineage>
</organism>
<dbReference type="GO" id="GO:0000271">
    <property type="term" value="P:polysaccharide biosynthetic process"/>
    <property type="evidence" value="ECO:0007669"/>
    <property type="project" value="InterPro"/>
</dbReference>
<dbReference type="Pfam" id="PF03721">
    <property type="entry name" value="UDPG_MGDP_dh_N"/>
    <property type="match status" value="1"/>
</dbReference>
<dbReference type="Gene3D" id="3.40.50.720">
    <property type="entry name" value="NAD(P)-binding Rossmann-like Domain"/>
    <property type="match status" value="2"/>
</dbReference>
<dbReference type="GO" id="GO:0051287">
    <property type="term" value="F:NAD binding"/>
    <property type="evidence" value="ECO:0007669"/>
    <property type="project" value="InterPro"/>
</dbReference>
<dbReference type="InterPro" id="IPR014027">
    <property type="entry name" value="UDP-Glc/GDP-Man_DH_C"/>
</dbReference>
<dbReference type="GO" id="GO:0016628">
    <property type="term" value="F:oxidoreductase activity, acting on the CH-CH group of donors, NAD or NADP as acceptor"/>
    <property type="evidence" value="ECO:0007669"/>
    <property type="project" value="InterPro"/>
</dbReference>
<evidence type="ECO:0000256" key="2">
    <source>
        <dbReference type="ARBA" id="ARBA00023027"/>
    </source>
</evidence>
<dbReference type="SMART" id="SM00984">
    <property type="entry name" value="UDPG_MGDP_dh_C"/>
    <property type="match status" value="1"/>
</dbReference>
<dbReference type="SUPFAM" id="SSF48179">
    <property type="entry name" value="6-phosphogluconate dehydrogenase C-terminal domain-like"/>
    <property type="match status" value="1"/>
</dbReference>
<dbReference type="Proteomes" id="UP000034749">
    <property type="component" value="Unassembled WGS sequence"/>
</dbReference>
<proteinExistence type="inferred from homology"/>
<dbReference type="Pfam" id="PF03720">
    <property type="entry name" value="UDPG_MGDP_dh_C"/>
    <property type="match status" value="1"/>
</dbReference>
<dbReference type="PANTHER" id="PTHR43491">
    <property type="entry name" value="UDP-N-ACETYL-D-MANNOSAMINE DEHYDROGENASE"/>
    <property type="match status" value="1"/>
</dbReference>
<evidence type="ECO:0000259" key="4">
    <source>
        <dbReference type="SMART" id="SM00984"/>
    </source>
</evidence>
<dbReference type="PIRSF" id="PIRSF000124">
    <property type="entry name" value="UDPglc_GDPman_dh"/>
    <property type="match status" value="1"/>
</dbReference>
<dbReference type="SUPFAM" id="SSF51735">
    <property type="entry name" value="NAD(P)-binding Rossmann-fold domains"/>
    <property type="match status" value="1"/>
</dbReference>
<dbReference type="NCBIfam" id="TIGR03026">
    <property type="entry name" value="NDP-sugDHase"/>
    <property type="match status" value="1"/>
</dbReference>
<gene>
    <name evidence="5" type="ORF">UU24_C0006G0053</name>
</gene>
<sequence>MMDLNQKLKERKAKVAILGLGYVGLPLCLEFLESGFEVIGLDVNENKVKSLNRAESYVTDISNEELLKALNTKRFRVSSDFSLLKEVDTVSVCVPTPLRKTKEPDISFIISAAENIGKYLKKGQLVVLESTTYPGTTEEIVLPELEKSGLKVGKDFFLAFSPERIDPGNLKFNLKNTPKIVGGITSNCTEMAVSLYSTIVNKVIPVSSTQAAEMVKLLENTFRAVNIGLVNEIALMADKLNLDVWEIIDAAASKPFGFLPFYPGPGLGGHCIPVDPHYLSWKLRELNYNPKFIDLAQEINSKMPELVVDKIAFALNKFKKALNGSKVLVLGIAYKKDVGDVRESPALDIIELLRQKGAQVSYEDKYCPFLHHEHVELKSITLDYSTFSQYDCIAIVTDHSYFDYEKVVEFSSVVVDCRNATRWVKSHKDKIIKI</sequence>
<dbReference type="InterPro" id="IPR017476">
    <property type="entry name" value="UDP-Glc/GDP-Man"/>
</dbReference>
<comment type="caution">
    <text evidence="5">The sequence shown here is derived from an EMBL/GenBank/DDBJ whole genome shotgun (WGS) entry which is preliminary data.</text>
</comment>
<dbReference type="Pfam" id="PF00984">
    <property type="entry name" value="UDPG_MGDP_dh"/>
    <property type="match status" value="1"/>
</dbReference>
<reference evidence="5 6" key="1">
    <citation type="journal article" date="2015" name="Nature">
        <title>rRNA introns, odd ribosomes, and small enigmatic genomes across a large radiation of phyla.</title>
        <authorList>
            <person name="Brown C.T."/>
            <person name="Hug L.A."/>
            <person name="Thomas B.C."/>
            <person name="Sharon I."/>
            <person name="Castelle C.J."/>
            <person name="Singh A."/>
            <person name="Wilkins M.J."/>
            <person name="Williams K.H."/>
            <person name="Banfield J.F."/>
        </authorList>
    </citation>
    <scope>NUCLEOTIDE SEQUENCE [LARGE SCALE GENOMIC DNA]</scope>
</reference>